<reference evidence="3 4" key="1">
    <citation type="submission" date="2019-08" db="EMBL/GenBank/DDBJ databases">
        <authorList>
            <person name="Alioto T."/>
            <person name="Alioto T."/>
            <person name="Gomez Garrido J."/>
        </authorList>
    </citation>
    <scope>NUCLEOTIDE SEQUENCE [LARGE SCALE GENOMIC DNA]</scope>
</reference>
<dbReference type="CDD" id="cd11292">
    <property type="entry name" value="gelsolin_S3_like"/>
    <property type="match status" value="1"/>
</dbReference>
<dbReference type="GO" id="GO:0051014">
    <property type="term" value="P:actin filament severing"/>
    <property type="evidence" value="ECO:0007669"/>
    <property type="project" value="TreeGrafter"/>
</dbReference>
<dbReference type="GO" id="GO:0015629">
    <property type="term" value="C:actin cytoskeleton"/>
    <property type="evidence" value="ECO:0007669"/>
    <property type="project" value="TreeGrafter"/>
</dbReference>
<dbReference type="SUPFAM" id="SSF55753">
    <property type="entry name" value="Actin depolymerizing proteins"/>
    <property type="match status" value="3"/>
</dbReference>
<gene>
    <name evidence="3" type="ORF">CINCED_3A017595</name>
</gene>
<dbReference type="Gene3D" id="3.40.20.10">
    <property type="entry name" value="Severin"/>
    <property type="match status" value="3"/>
</dbReference>
<dbReference type="GO" id="GO:0005737">
    <property type="term" value="C:cytoplasm"/>
    <property type="evidence" value="ECO:0007669"/>
    <property type="project" value="TreeGrafter"/>
</dbReference>
<dbReference type="FunFam" id="3.40.20.10:FF:000002">
    <property type="entry name" value="Gelsolin"/>
    <property type="match status" value="1"/>
</dbReference>
<dbReference type="SMART" id="SM00262">
    <property type="entry name" value="GEL"/>
    <property type="match status" value="3"/>
</dbReference>
<dbReference type="InterPro" id="IPR007122">
    <property type="entry name" value="Villin/Gelsolin"/>
</dbReference>
<feature type="domain" description="Gelsolin-like" evidence="2">
    <location>
        <begin position="325"/>
        <end position="398"/>
    </location>
</feature>
<dbReference type="GO" id="GO:0051015">
    <property type="term" value="F:actin filament binding"/>
    <property type="evidence" value="ECO:0007669"/>
    <property type="project" value="InterPro"/>
</dbReference>
<evidence type="ECO:0000313" key="4">
    <source>
        <dbReference type="Proteomes" id="UP000325440"/>
    </source>
</evidence>
<proteinExistence type="predicted"/>
<dbReference type="InterPro" id="IPR007123">
    <property type="entry name" value="Gelsolin-like_dom"/>
</dbReference>
<evidence type="ECO:0000256" key="1">
    <source>
        <dbReference type="ARBA" id="ARBA00022737"/>
    </source>
</evidence>
<dbReference type="EMBL" id="CABPRJ010001457">
    <property type="protein sequence ID" value="VVC37886.1"/>
    <property type="molecule type" value="Genomic_DNA"/>
</dbReference>
<dbReference type="GO" id="GO:0005546">
    <property type="term" value="F:phosphatidylinositol-4,5-bisphosphate binding"/>
    <property type="evidence" value="ECO:0007669"/>
    <property type="project" value="TreeGrafter"/>
</dbReference>
<name>A0A5E4N684_9HEMI</name>
<accession>A0A5E4N684</accession>
<dbReference type="PRINTS" id="PR00597">
    <property type="entry name" value="GELSOLIN"/>
</dbReference>
<dbReference type="GO" id="GO:0008154">
    <property type="term" value="P:actin polymerization or depolymerization"/>
    <property type="evidence" value="ECO:0007669"/>
    <property type="project" value="TreeGrafter"/>
</dbReference>
<protein>
    <submittedName>
        <fullName evidence="3">ADF-H/Gelsolin-like domain,Villin/Gelsolin,Gelsolin-like domain</fullName>
    </submittedName>
</protein>
<dbReference type="CDD" id="cd11289">
    <property type="entry name" value="gelsolin_S2_like"/>
    <property type="match status" value="1"/>
</dbReference>
<organism evidence="3 4">
    <name type="scientific">Cinara cedri</name>
    <dbReference type="NCBI Taxonomy" id="506608"/>
    <lineage>
        <taxon>Eukaryota</taxon>
        <taxon>Metazoa</taxon>
        <taxon>Ecdysozoa</taxon>
        <taxon>Arthropoda</taxon>
        <taxon>Hexapoda</taxon>
        <taxon>Insecta</taxon>
        <taxon>Pterygota</taxon>
        <taxon>Neoptera</taxon>
        <taxon>Paraneoptera</taxon>
        <taxon>Hemiptera</taxon>
        <taxon>Sternorrhyncha</taxon>
        <taxon>Aphidomorpha</taxon>
        <taxon>Aphidoidea</taxon>
        <taxon>Aphididae</taxon>
        <taxon>Lachninae</taxon>
        <taxon>Cinara</taxon>
    </lineage>
</organism>
<evidence type="ECO:0000259" key="2">
    <source>
        <dbReference type="Pfam" id="PF00626"/>
    </source>
</evidence>
<dbReference type="InterPro" id="IPR029006">
    <property type="entry name" value="ADF-H/Gelsolin-like_dom_sf"/>
</dbReference>
<dbReference type="PANTHER" id="PTHR11977:SF123">
    <property type="entry name" value="GELSOLIN"/>
    <property type="match status" value="1"/>
</dbReference>
<dbReference type="Proteomes" id="UP000325440">
    <property type="component" value="Unassembled WGS sequence"/>
</dbReference>
<dbReference type="GO" id="GO:0051016">
    <property type="term" value="P:barbed-end actin filament capping"/>
    <property type="evidence" value="ECO:0007669"/>
    <property type="project" value="TreeGrafter"/>
</dbReference>
<dbReference type="PANTHER" id="PTHR11977">
    <property type="entry name" value="VILLIN"/>
    <property type="match status" value="1"/>
</dbReference>
<feature type="domain" description="Gelsolin-like" evidence="2">
    <location>
        <begin position="202"/>
        <end position="274"/>
    </location>
</feature>
<sequence>MNRSGFSVYSRRVKRHDDVVDRKLLYHDFATSAPTVDTVPASTGSPTSKSPAILRSSVMHPAFESAGKTAGIKIWRIEDFEPVPYPVKDYGKFYTGDSYIVLNSIADKNNKITKSDIYYWSGSTSSQDEVGAAAILSIQLDDALGGDPVQHKETQDHESQAFLSLFKPSIRYLPGGVASGFHHAEINAEGSKKLYQIKGKRNIRVRQVEPKVTSMNQGDCFILDSGKEIYVYVGPQSKGTERLKAINVANQVRDQDHLGRAKVNIVDASSTPEEIEKFFKQLGSGSAKQVPAAVDDDQEFEKKETATPVLYKISDAQSGKIVSEKVNQSPLVQSLLKTDDCFILDTVSSGIYVWIGKKGTTQEKVESLKRAQVFIKENNYPAWTTVIRVIEGGEPTAFKQYFDNWKDNGSPIRL</sequence>
<evidence type="ECO:0000313" key="3">
    <source>
        <dbReference type="EMBL" id="VVC37886.1"/>
    </source>
</evidence>
<dbReference type="Pfam" id="PF00626">
    <property type="entry name" value="Gelsolin"/>
    <property type="match status" value="3"/>
</dbReference>
<feature type="domain" description="Gelsolin-like" evidence="2">
    <location>
        <begin position="82"/>
        <end position="163"/>
    </location>
</feature>
<keyword evidence="4" id="KW-1185">Reference proteome</keyword>
<keyword evidence="1" id="KW-0677">Repeat</keyword>
<dbReference type="AlphaFoldDB" id="A0A5E4N684"/>
<dbReference type="CDD" id="cd11290">
    <property type="entry name" value="gelsolin_S1_like"/>
    <property type="match status" value="1"/>
</dbReference>
<dbReference type="OrthoDB" id="6375767at2759"/>